<comment type="caution">
    <text evidence="3">The sequence shown here is derived from an EMBL/GenBank/DDBJ whole genome shotgun (WGS) entry which is preliminary data.</text>
</comment>
<accession>A0A0F9G4N5</accession>
<evidence type="ECO:0000259" key="2">
    <source>
        <dbReference type="Pfam" id="PF02120"/>
    </source>
</evidence>
<feature type="region of interest" description="Disordered" evidence="1">
    <location>
        <begin position="1"/>
        <end position="27"/>
    </location>
</feature>
<reference evidence="3" key="1">
    <citation type="journal article" date="2015" name="Nature">
        <title>Complex archaea that bridge the gap between prokaryotes and eukaryotes.</title>
        <authorList>
            <person name="Spang A."/>
            <person name="Saw J.H."/>
            <person name="Jorgensen S.L."/>
            <person name="Zaremba-Niedzwiedzka K."/>
            <person name="Martijn J."/>
            <person name="Lind A.E."/>
            <person name="van Eijk R."/>
            <person name="Schleper C."/>
            <person name="Guy L."/>
            <person name="Ettema T.J."/>
        </authorList>
    </citation>
    <scope>NUCLEOTIDE SEQUENCE</scope>
</reference>
<dbReference type="Pfam" id="PF02120">
    <property type="entry name" value="Flg_hook"/>
    <property type="match status" value="1"/>
</dbReference>
<evidence type="ECO:0000313" key="3">
    <source>
        <dbReference type="EMBL" id="KKL85396.1"/>
    </source>
</evidence>
<feature type="compositionally biased region" description="Basic and acidic residues" evidence="1">
    <location>
        <begin position="14"/>
        <end position="25"/>
    </location>
</feature>
<feature type="domain" description="Flagellar hook-length control protein-like C-terminal" evidence="2">
    <location>
        <begin position="29"/>
        <end position="105"/>
    </location>
</feature>
<sequence length="120" mass="13741">VTPQNEPRVAQLRIEQRKEEAASERHHSKRVAVSEWRLNLAIDLELAGALNFEIALRQHEVSARVWAEKQSTLKQVNEELPLLRRSLAELGLDVTDLECRRGSPSYPATKLEHRLVDTRA</sequence>
<evidence type="ECO:0000256" key="1">
    <source>
        <dbReference type="SAM" id="MobiDB-lite"/>
    </source>
</evidence>
<protein>
    <recommendedName>
        <fullName evidence="2">Flagellar hook-length control protein-like C-terminal domain-containing protein</fullName>
    </recommendedName>
</protein>
<feature type="non-terminal residue" evidence="3">
    <location>
        <position position="1"/>
    </location>
</feature>
<name>A0A0F9G4N5_9ZZZZ</name>
<dbReference type="EMBL" id="LAZR01021419">
    <property type="protein sequence ID" value="KKL85396.1"/>
    <property type="molecule type" value="Genomic_DNA"/>
</dbReference>
<dbReference type="Gene3D" id="3.30.750.140">
    <property type="match status" value="1"/>
</dbReference>
<gene>
    <name evidence="3" type="ORF">LCGC14_1955190</name>
</gene>
<dbReference type="AlphaFoldDB" id="A0A0F9G4N5"/>
<dbReference type="InterPro" id="IPR038610">
    <property type="entry name" value="FliK-like_C_sf"/>
</dbReference>
<proteinExistence type="predicted"/>
<organism evidence="3">
    <name type="scientific">marine sediment metagenome</name>
    <dbReference type="NCBI Taxonomy" id="412755"/>
    <lineage>
        <taxon>unclassified sequences</taxon>
        <taxon>metagenomes</taxon>
        <taxon>ecological metagenomes</taxon>
    </lineage>
</organism>
<dbReference type="InterPro" id="IPR021136">
    <property type="entry name" value="Flagellar_hook_control-like_C"/>
</dbReference>